<dbReference type="SUPFAM" id="SSF53697">
    <property type="entry name" value="SIS domain"/>
    <property type="match status" value="1"/>
</dbReference>
<protein>
    <submittedName>
        <fullName evidence="6">MurR/RpiR family transcriptional regulator</fullName>
    </submittedName>
</protein>
<dbReference type="PANTHER" id="PTHR30514:SF18">
    <property type="entry name" value="RPIR-FAMILY TRANSCRIPTIONAL REGULATOR"/>
    <property type="match status" value="1"/>
</dbReference>
<feature type="domain" description="HTH rpiR-type" evidence="4">
    <location>
        <begin position="19"/>
        <end position="95"/>
    </location>
</feature>
<dbReference type="Gene3D" id="1.10.10.10">
    <property type="entry name" value="Winged helix-like DNA-binding domain superfamily/Winged helix DNA-binding domain"/>
    <property type="match status" value="1"/>
</dbReference>
<dbReference type="SUPFAM" id="SSF46689">
    <property type="entry name" value="Homeodomain-like"/>
    <property type="match status" value="1"/>
</dbReference>
<dbReference type="InterPro" id="IPR001347">
    <property type="entry name" value="SIS_dom"/>
</dbReference>
<dbReference type="Proteomes" id="UP001143362">
    <property type="component" value="Unassembled WGS sequence"/>
</dbReference>
<name>A0ABT3TKV0_9GAMM</name>
<dbReference type="InterPro" id="IPR035472">
    <property type="entry name" value="RpiR-like_SIS"/>
</dbReference>
<evidence type="ECO:0000256" key="1">
    <source>
        <dbReference type="ARBA" id="ARBA00023015"/>
    </source>
</evidence>
<keyword evidence="1" id="KW-0805">Transcription regulation</keyword>
<evidence type="ECO:0000256" key="2">
    <source>
        <dbReference type="ARBA" id="ARBA00023125"/>
    </source>
</evidence>
<evidence type="ECO:0000313" key="7">
    <source>
        <dbReference type="Proteomes" id="UP001143362"/>
    </source>
</evidence>
<reference evidence="6" key="1">
    <citation type="submission" date="2019-02" db="EMBL/GenBank/DDBJ databases">
        <authorList>
            <person name="Li S.-H."/>
        </authorList>
    </citation>
    <scope>NUCLEOTIDE SEQUENCE</scope>
    <source>
        <strain evidence="6">IMCC14734</strain>
    </source>
</reference>
<dbReference type="InterPro" id="IPR036388">
    <property type="entry name" value="WH-like_DNA-bd_sf"/>
</dbReference>
<dbReference type="InterPro" id="IPR046348">
    <property type="entry name" value="SIS_dom_sf"/>
</dbReference>
<dbReference type="RefSeq" id="WP_279246974.1">
    <property type="nucleotide sequence ID" value="NZ_SHNN01000005.1"/>
</dbReference>
<evidence type="ECO:0000259" key="5">
    <source>
        <dbReference type="PROSITE" id="PS51464"/>
    </source>
</evidence>
<accession>A0ABT3TKV0</accession>
<dbReference type="InterPro" id="IPR000281">
    <property type="entry name" value="HTH_RpiR"/>
</dbReference>
<dbReference type="EMBL" id="SHNN01000005">
    <property type="protein sequence ID" value="MCX2982944.1"/>
    <property type="molecule type" value="Genomic_DNA"/>
</dbReference>
<dbReference type="Gene3D" id="3.40.50.10490">
    <property type="entry name" value="Glucose-6-phosphate isomerase like protein, domain 1"/>
    <property type="match status" value="1"/>
</dbReference>
<feature type="domain" description="SIS" evidence="5">
    <location>
        <begin position="144"/>
        <end position="281"/>
    </location>
</feature>
<dbReference type="PANTHER" id="PTHR30514">
    <property type="entry name" value="GLUCOKINASE"/>
    <property type="match status" value="1"/>
</dbReference>
<keyword evidence="2" id="KW-0238">DNA-binding</keyword>
<dbReference type="InterPro" id="IPR009057">
    <property type="entry name" value="Homeodomain-like_sf"/>
</dbReference>
<evidence type="ECO:0000313" key="6">
    <source>
        <dbReference type="EMBL" id="MCX2982944.1"/>
    </source>
</evidence>
<dbReference type="PROSITE" id="PS51071">
    <property type="entry name" value="HTH_RPIR"/>
    <property type="match status" value="1"/>
</dbReference>
<dbReference type="Pfam" id="PF01418">
    <property type="entry name" value="HTH_6"/>
    <property type="match status" value="1"/>
</dbReference>
<dbReference type="InterPro" id="IPR047640">
    <property type="entry name" value="RpiR-like"/>
</dbReference>
<evidence type="ECO:0000256" key="3">
    <source>
        <dbReference type="ARBA" id="ARBA00023163"/>
    </source>
</evidence>
<dbReference type="CDD" id="cd05013">
    <property type="entry name" value="SIS_RpiR"/>
    <property type="match status" value="1"/>
</dbReference>
<keyword evidence="7" id="KW-1185">Reference proteome</keyword>
<evidence type="ECO:0000259" key="4">
    <source>
        <dbReference type="PROSITE" id="PS51071"/>
    </source>
</evidence>
<sequence>MKTPHYTFPPESFAALRQLPVLIGRGDVDLPMGKQSYRALCQMMDTPEIVAMGNISTLAVDLGVSAPTLSRLAKLLGFAGFPEFQVLFRNHLIEPDRFYSSQVERLVQGKKMVALDLLQELAEESGNNITRALEQVAPADLQQIVEWMATSPRVFLFGYRQSAALATLMSYGLNMIRAQVQQLGAQGQGLSLGLSQLRKSDLIILFSSSPYSRETVLAGRLAREQQARVVAITDSHLSPLSQWADLSLMLPTESQFYSNSFGATVFMMEALMTLVARVLGPKAVTSLESREHMISALNDQY</sequence>
<gene>
    <name evidence="6" type="ORF">EYC98_18940</name>
</gene>
<dbReference type="Pfam" id="PF01380">
    <property type="entry name" value="SIS"/>
    <property type="match status" value="1"/>
</dbReference>
<organism evidence="6 7">
    <name type="scientific">Candidatus Litorirhabdus singularis</name>
    <dbReference type="NCBI Taxonomy" id="2518993"/>
    <lineage>
        <taxon>Bacteria</taxon>
        <taxon>Pseudomonadati</taxon>
        <taxon>Pseudomonadota</taxon>
        <taxon>Gammaproteobacteria</taxon>
        <taxon>Cellvibrionales</taxon>
        <taxon>Halieaceae</taxon>
        <taxon>Candidatus Litorirhabdus</taxon>
    </lineage>
</organism>
<proteinExistence type="predicted"/>
<keyword evidence="3" id="KW-0804">Transcription</keyword>
<dbReference type="PROSITE" id="PS51464">
    <property type="entry name" value="SIS"/>
    <property type="match status" value="1"/>
</dbReference>
<comment type="caution">
    <text evidence="6">The sequence shown here is derived from an EMBL/GenBank/DDBJ whole genome shotgun (WGS) entry which is preliminary data.</text>
</comment>